<dbReference type="EMBL" id="KZ149952">
    <property type="protein sequence ID" value="PZC76570.1"/>
    <property type="molecule type" value="Genomic_DNA"/>
</dbReference>
<accession>A0A2W1BUW4</accession>
<proteinExistence type="predicted"/>
<gene>
    <name evidence="7" type="primary">HaOG204410</name>
    <name evidence="7" type="ORF">B5X24_HaOG204410</name>
</gene>
<feature type="compositionally biased region" description="Polar residues" evidence="5">
    <location>
        <begin position="333"/>
        <end position="359"/>
    </location>
</feature>
<feature type="region of interest" description="Disordered" evidence="5">
    <location>
        <begin position="1"/>
        <end position="59"/>
    </location>
</feature>
<feature type="compositionally biased region" description="Low complexity" evidence="5">
    <location>
        <begin position="40"/>
        <end position="51"/>
    </location>
</feature>
<feature type="compositionally biased region" description="Low complexity" evidence="5">
    <location>
        <begin position="148"/>
        <end position="161"/>
    </location>
</feature>
<feature type="compositionally biased region" description="Basic and acidic residues" evidence="5">
    <location>
        <begin position="234"/>
        <end position="276"/>
    </location>
</feature>
<evidence type="ECO:0000313" key="7">
    <source>
        <dbReference type="EMBL" id="PZC76570.1"/>
    </source>
</evidence>
<evidence type="ECO:0000259" key="6">
    <source>
        <dbReference type="PROSITE" id="PS50865"/>
    </source>
</evidence>
<evidence type="ECO:0000256" key="1">
    <source>
        <dbReference type="ARBA" id="ARBA00022723"/>
    </source>
</evidence>
<dbReference type="Proteomes" id="UP000249218">
    <property type="component" value="Unassembled WGS sequence"/>
</dbReference>
<feature type="compositionally biased region" description="Basic and acidic residues" evidence="5">
    <location>
        <begin position="321"/>
        <end position="332"/>
    </location>
</feature>
<keyword evidence="2 4" id="KW-0863">Zinc-finger</keyword>
<protein>
    <recommendedName>
        <fullName evidence="6">MYND-type domain-containing protein</fullName>
    </recommendedName>
</protein>
<dbReference type="GO" id="GO:0008270">
    <property type="term" value="F:zinc ion binding"/>
    <property type="evidence" value="ECO:0007669"/>
    <property type="project" value="UniProtKB-KW"/>
</dbReference>
<sequence length="536" mass="59260">MQLVRLNNKMSGEQRKRKCPSKRGQKDLENPGSSRPQAESSATADLSTDSDGNSNPSYNTIHSRNIAALYNRLNANRQRVVENRLQNLADRQQMAAAAIPIAEYRRRQAEQALLRNNAAEQPRRLNAAEQVRLAAGVQYRRPPAEQLQHAVAEQPQHAAAEQPRHAAAEQPRQAAAEQPRHAAAEQPRQVAAEQPRPMAAEQPRRAAAEQPRRQAAEQPRRPANEQPQHAAPEQPRRAAAEQPRRQAAEQPRRQAAEQPRRQAAEQPRRVSAEIRRPSASGNRRPIPVENRRSSASENRPPAASENRPPAASENRPPAASENRRPAQLESRNRQAASNSGLPSSSGHQSGSDNGRSNYPETRRPTRPNLADMQNMAPNIIRQPIAVQAPVPVRVPLQPRGQIPQAPRPPPAAAPISDYQALMNIFQGLSLLDSTVRKVRNNTGDFLNLLSSHVTVDSTGNFRRIEPAAIALYVVGAEETGKCCNCNRDANTVCGKCRAACYCSSFCLQRDWGNHEDECNLETLTMVQTSAQQKLRI</sequence>
<evidence type="ECO:0000256" key="2">
    <source>
        <dbReference type="ARBA" id="ARBA00022771"/>
    </source>
</evidence>
<dbReference type="PROSITE" id="PS01360">
    <property type="entry name" value="ZF_MYND_1"/>
    <property type="match status" value="1"/>
</dbReference>
<keyword evidence="3" id="KW-0862">Zinc</keyword>
<feature type="region of interest" description="Disordered" evidence="5">
    <location>
        <begin position="144"/>
        <end position="370"/>
    </location>
</feature>
<keyword evidence="8" id="KW-1185">Reference proteome</keyword>
<dbReference type="AlphaFoldDB" id="A0A2W1BUW4"/>
<dbReference type="Gene3D" id="6.10.140.2220">
    <property type="match status" value="1"/>
</dbReference>
<reference evidence="7 8" key="1">
    <citation type="journal article" date="2017" name="BMC Biol.">
        <title>Genomic innovations, transcriptional plasticity and gene loss underlying the evolution and divergence of two highly polyphagous and invasive Helicoverpa pest species.</title>
        <authorList>
            <person name="Pearce S.L."/>
            <person name="Clarke D.F."/>
            <person name="East P.D."/>
            <person name="Elfekih S."/>
            <person name="Gordon K.H."/>
            <person name="Jermiin L.S."/>
            <person name="McGaughran A."/>
            <person name="Oakeshott J.G."/>
            <person name="Papanikolaou A."/>
            <person name="Perera O.P."/>
            <person name="Rane R.V."/>
            <person name="Richards S."/>
            <person name="Tay W.T."/>
            <person name="Walsh T.K."/>
            <person name="Anderson A."/>
            <person name="Anderson C.J."/>
            <person name="Asgari S."/>
            <person name="Board P.G."/>
            <person name="Bretschneider A."/>
            <person name="Campbell P.M."/>
            <person name="Chertemps T."/>
            <person name="Christeller J.T."/>
            <person name="Coppin C.W."/>
            <person name="Downes S.J."/>
            <person name="Duan G."/>
            <person name="Farnsworth C.A."/>
            <person name="Good R.T."/>
            <person name="Han L.B."/>
            <person name="Han Y.C."/>
            <person name="Hatje K."/>
            <person name="Horne I."/>
            <person name="Huang Y.P."/>
            <person name="Hughes D.S."/>
            <person name="Jacquin-Joly E."/>
            <person name="James W."/>
            <person name="Jhangiani S."/>
            <person name="Kollmar M."/>
            <person name="Kuwar S.S."/>
            <person name="Li S."/>
            <person name="Liu N.Y."/>
            <person name="Maibeche M.T."/>
            <person name="Miller J.R."/>
            <person name="Montagne N."/>
            <person name="Perry T."/>
            <person name="Qu J."/>
            <person name="Song S.V."/>
            <person name="Sutton G.G."/>
            <person name="Vogel H."/>
            <person name="Walenz B.P."/>
            <person name="Xu W."/>
            <person name="Zhang H.J."/>
            <person name="Zou Z."/>
            <person name="Batterham P."/>
            <person name="Edwards O.R."/>
            <person name="Feyereisen R."/>
            <person name="Gibbs R.A."/>
            <person name="Heckel D.G."/>
            <person name="McGrath A."/>
            <person name="Robin C."/>
            <person name="Scherer S.E."/>
            <person name="Worley K.C."/>
            <person name="Wu Y.D."/>
        </authorList>
    </citation>
    <scope>NUCLEOTIDE SEQUENCE [LARGE SCALE GENOMIC DNA]</scope>
    <source>
        <strain evidence="7">Harm_GR_Male_#8</strain>
        <tissue evidence="7">Whole organism</tissue>
    </source>
</reference>
<dbReference type="OrthoDB" id="437457at2759"/>
<feature type="compositionally biased region" description="Low complexity" evidence="5">
    <location>
        <begin position="168"/>
        <end position="177"/>
    </location>
</feature>
<name>A0A2W1BUW4_HELAM</name>
<organism evidence="7 8">
    <name type="scientific">Helicoverpa armigera</name>
    <name type="common">Cotton bollworm</name>
    <name type="synonym">Heliothis armigera</name>
    <dbReference type="NCBI Taxonomy" id="29058"/>
    <lineage>
        <taxon>Eukaryota</taxon>
        <taxon>Metazoa</taxon>
        <taxon>Ecdysozoa</taxon>
        <taxon>Arthropoda</taxon>
        <taxon>Hexapoda</taxon>
        <taxon>Insecta</taxon>
        <taxon>Pterygota</taxon>
        <taxon>Neoptera</taxon>
        <taxon>Endopterygota</taxon>
        <taxon>Lepidoptera</taxon>
        <taxon>Glossata</taxon>
        <taxon>Ditrysia</taxon>
        <taxon>Noctuoidea</taxon>
        <taxon>Noctuidae</taxon>
        <taxon>Heliothinae</taxon>
        <taxon>Helicoverpa</taxon>
    </lineage>
</organism>
<evidence type="ECO:0000313" key="8">
    <source>
        <dbReference type="Proteomes" id="UP000249218"/>
    </source>
</evidence>
<evidence type="ECO:0000256" key="5">
    <source>
        <dbReference type="SAM" id="MobiDB-lite"/>
    </source>
</evidence>
<feature type="compositionally biased region" description="Low complexity" evidence="5">
    <location>
        <begin position="224"/>
        <end position="233"/>
    </location>
</feature>
<dbReference type="PROSITE" id="PS50865">
    <property type="entry name" value="ZF_MYND_2"/>
    <property type="match status" value="1"/>
</dbReference>
<dbReference type="InterPro" id="IPR002893">
    <property type="entry name" value="Znf_MYND"/>
</dbReference>
<evidence type="ECO:0000256" key="4">
    <source>
        <dbReference type="PROSITE-ProRule" id="PRU00134"/>
    </source>
</evidence>
<feature type="compositionally biased region" description="Basic and acidic residues" evidence="5">
    <location>
        <begin position="202"/>
        <end position="223"/>
    </location>
</feature>
<feature type="domain" description="MYND-type" evidence="6">
    <location>
        <begin position="482"/>
        <end position="518"/>
    </location>
</feature>
<evidence type="ECO:0000256" key="3">
    <source>
        <dbReference type="ARBA" id="ARBA00022833"/>
    </source>
</evidence>
<dbReference type="SUPFAM" id="SSF144232">
    <property type="entry name" value="HIT/MYND zinc finger-like"/>
    <property type="match status" value="1"/>
</dbReference>
<keyword evidence="1" id="KW-0479">Metal-binding</keyword>